<dbReference type="PROSITE" id="PS00075">
    <property type="entry name" value="DHFR_1"/>
    <property type="match status" value="1"/>
</dbReference>
<evidence type="ECO:0000256" key="6">
    <source>
        <dbReference type="ARBA" id="ARBA00023002"/>
    </source>
</evidence>
<dbReference type="PANTHER" id="PTHR48069">
    <property type="entry name" value="DIHYDROFOLATE REDUCTASE"/>
    <property type="match status" value="1"/>
</dbReference>
<gene>
    <name evidence="9" type="ORF">SAMN05216561_10524</name>
</gene>
<dbReference type="EMBL" id="FOQG01000005">
    <property type="protein sequence ID" value="SFI11653.1"/>
    <property type="molecule type" value="Genomic_DNA"/>
</dbReference>
<dbReference type="STRING" id="1005945.SAMN05216561_10524"/>
<dbReference type="InterPro" id="IPR001796">
    <property type="entry name" value="DHFR_dom"/>
</dbReference>
<evidence type="ECO:0000256" key="7">
    <source>
        <dbReference type="RuleBase" id="RU004474"/>
    </source>
</evidence>
<name>A0A1I3FKA6_9ACTN</name>
<evidence type="ECO:0000313" key="9">
    <source>
        <dbReference type="EMBL" id="SFI11653.1"/>
    </source>
</evidence>
<dbReference type="SUPFAM" id="SSF53597">
    <property type="entry name" value="Dihydrofolate reductase-like"/>
    <property type="match status" value="1"/>
</dbReference>
<organism evidence="9 10">
    <name type="scientific">Nocardioides psychrotolerans</name>
    <dbReference type="NCBI Taxonomy" id="1005945"/>
    <lineage>
        <taxon>Bacteria</taxon>
        <taxon>Bacillati</taxon>
        <taxon>Actinomycetota</taxon>
        <taxon>Actinomycetes</taxon>
        <taxon>Propionibacteriales</taxon>
        <taxon>Nocardioidaceae</taxon>
        <taxon>Nocardioides</taxon>
    </lineage>
</organism>
<dbReference type="AlphaFoldDB" id="A0A1I3FKA6"/>
<evidence type="ECO:0000259" key="8">
    <source>
        <dbReference type="PROSITE" id="PS51330"/>
    </source>
</evidence>
<proteinExistence type="inferred from homology"/>
<feature type="domain" description="DHFR" evidence="8">
    <location>
        <begin position="7"/>
        <end position="180"/>
    </location>
</feature>
<comment type="pathway">
    <text evidence="1">Cofactor biosynthesis; tetrahydrofolate biosynthesis; 5,6,7,8-tetrahydrofolate from 7,8-dihydrofolate: step 1/1.</text>
</comment>
<keyword evidence="10" id="KW-1185">Reference proteome</keyword>
<dbReference type="EC" id="1.5.1.3" evidence="3"/>
<protein>
    <recommendedName>
        <fullName evidence="3">dihydrofolate reductase</fullName>
        <ecNumber evidence="3">1.5.1.3</ecNumber>
    </recommendedName>
</protein>
<dbReference type="OrthoDB" id="9804315at2"/>
<reference evidence="9 10" key="1">
    <citation type="submission" date="2016-10" db="EMBL/GenBank/DDBJ databases">
        <authorList>
            <person name="de Groot N.N."/>
        </authorList>
    </citation>
    <scope>NUCLEOTIDE SEQUENCE [LARGE SCALE GENOMIC DNA]</scope>
    <source>
        <strain evidence="9 10">CGMCC 1.11156</strain>
    </source>
</reference>
<comment type="similarity">
    <text evidence="2 7">Belongs to the dihydrofolate reductase family.</text>
</comment>
<evidence type="ECO:0000256" key="3">
    <source>
        <dbReference type="ARBA" id="ARBA00012856"/>
    </source>
</evidence>
<dbReference type="Proteomes" id="UP000198649">
    <property type="component" value="Unassembled WGS sequence"/>
</dbReference>
<dbReference type="RefSeq" id="WP_091111759.1">
    <property type="nucleotide sequence ID" value="NZ_BKAF01000006.1"/>
</dbReference>
<dbReference type="Gene3D" id="3.40.430.10">
    <property type="entry name" value="Dihydrofolate Reductase, subunit A"/>
    <property type="match status" value="1"/>
</dbReference>
<dbReference type="GO" id="GO:0005829">
    <property type="term" value="C:cytosol"/>
    <property type="evidence" value="ECO:0007669"/>
    <property type="project" value="TreeGrafter"/>
</dbReference>
<dbReference type="InterPro" id="IPR017925">
    <property type="entry name" value="DHFR_CS"/>
</dbReference>
<keyword evidence="4" id="KW-0554">One-carbon metabolism</keyword>
<evidence type="ECO:0000313" key="10">
    <source>
        <dbReference type="Proteomes" id="UP000198649"/>
    </source>
</evidence>
<dbReference type="PANTHER" id="PTHR48069:SF3">
    <property type="entry name" value="DIHYDROFOLATE REDUCTASE"/>
    <property type="match status" value="1"/>
</dbReference>
<keyword evidence="5" id="KW-0521">NADP</keyword>
<dbReference type="GO" id="GO:0046654">
    <property type="term" value="P:tetrahydrofolate biosynthetic process"/>
    <property type="evidence" value="ECO:0007669"/>
    <property type="project" value="UniProtKB-UniPathway"/>
</dbReference>
<dbReference type="Pfam" id="PF00186">
    <property type="entry name" value="DHFR_1"/>
    <property type="match status" value="1"/>
</dbReference>
<evidence type="ECO:0000256" key="2">
    <source>
        <dbReference type="ARBA" id="ARBA00009539"/>
    </source>
</evidence>
<dbReference type="InterPro" id="IPR012259">
    <property type="entry name" value="DHFR"/>
</dbReference>
<keyword evidence="6" id="KW-0560">Oxidoreductase</keyword>
<evidence type="ECO:0000256" key="4">
    <source>
        <dbReference type="ARBA" id="ARBA00022563"/>
    </source>
</evidence>
<accession>A0A1I3FKA6</accession>
<evidence type="ECO:0000256" key="5">
    <source>
        <dbReference type="ARBA" id="ARBA00022857"/>
    </source>
</evidence>
<dbReference type="UniPathway" id="UPA00077">
    <property type="reaction ID" value="UER00158"/>
</dbReference>
<dbReference type="GO" id="GO:0046655">
    <property type="term" value="P:folic acid metabolic process"/>
    <property type="evidence" value="ECO:0007669"/>
    <property type="project" value="TreeGrafter"/>
</dbReference>
<dbReference type="GO" id="GO:0050661">
    <property type="term" value="F:NADP binding"/>
    <property type="evidence" value="ECO:0007669"/>
    <property type="project" value="InterPro"/>
</dbReference>
<dbReference type="PRINTS" id="PR00070">
    <property type="entry name" value="DHFR"/>
</dbReference>
<evidence type="ECO:0000256" key="1">
    <source>
        <dbReference type="ARBA" id="ARBA00004903"/>
    </source>
</evidence>
<sequence>MTPGGKRVVMVAAVADNGVIGAAGDIPWRIPEDFAHFKATTLGHTMVMGRATYDSIGRPLPGRTTIVLTRDPSWAAEGVLVAPSFTAALALADDLPGEVMVVGGSLVYDEALHLADEQVLTEVHLTPEGDTFYPEVDRTAWVEQRREVLDGYDRVWLVRRLGVPGCDIAPTRRLPGEGPA</sequence>
<dbReference type="GO" id="GO:0046452">
    <property type="term" value="P:dihydrofolate metabolic process"/>
    <property type="evidence" value="ECO:0007669"/>
    <property type="project" value="TreeGrafter"/>
</dbReference>
<dbReference type="InterPro" id="IPR024072">
    <property type="entry name" value="DHFR-like_dom_sf"/>
</dbReference>
<dbReference type="PROSITE" id="PS51330">
    <property type="entry name" value="DHFR_2"/>
    <property type="match status" value="1"/>
</dbReference>
<dbReference type="GO" id="GO:0004146">
    <property type="term" value="F:dihydrofolate reductase activity"/>
    <property type="evidence" value="ECO:0007669"/>
    <property type="project" value="UniProtKB-EC"/>
</dbReference>
<dbReference type="CDD" id="cd00209">
    <property type="entry name" value="DHFR"/>
    <property type="match status" value="1"/>
</dbReference>
<dbReference type="GO" id="GO:0006730">
    <property type="term" value="P:one-carbon metabolic process"/>
    <property type="evidence" value="ECO:0007669"/>
    <property type="project" value="UniProtKB-KW"/>
</dbReference>